<evidence type="ECO:0000256" key="1">
    <source>
        <dbReference type="ARBA" id="ARBA00006484"/>
    </source>
</evidence>
<evidence type="ECO:0000313" key="3">
    <source>
        <dbReference type="Proteomes" id="UP000035100"/>
    </source>
</evidence>
<dbReference type="PRINTS" id="PR00081">
    <property type="entry name" value="GDHRDH"/>
</dbReference>
<sequence>MQRFDLGGQVALVTGAGSGLGLAMAEVLAEAGARVVCADIDGDAAASAAERIGGEALPLDVSDRPRLAAEVAAIAERHGRLDIAIANAGITAGPSHMTEEGQLSAVRDELWDRVLEVNLTSVFATIRAAATAMKPRGYGRIVATASVAGLKSERMVGYAYAATKAAVINTVRHAAVELAPHGITVNAIAPGPFRTNIAGGRIRDPKIAEMFAETVPMRRIADPEEIKGLALLLCAPASSFMTGTVIPVDGGIMAV</sequence>
<dbReference type="GO" id="GO:0008874">
    <property type="term" value="F:gluconate 5-dehydrogenase activity"/>
    <property type="evidence" value="ECO:0007669"/>
    <property type="project" value="UniProtKB-EC"/>
</dbReference>
<dbReference type="SUPFAM" id="SSF51735">
    <property type="entry name" value="NAD(P)-binding Rossmann-fold domains"/>
    <property type="match status" value="1"/>
</dbReference>
<dbReference type="STRING" id="1123501.Wenmar_03164"/>
<dbReference type="AlphaFoldDB" id="A0A0D0NJ14"/>
<accession>A0A0D0NJ14</accession>
<dbReference type="PRINTS" id="PR00080">
    <property type="entry name" value="SDRFAMILY"/>
</dbReference>
<dbReference type="RefSeq" id="WP_018303081.1">
    <property type="nucleotide sequence ID" value="NZ_KB902290.1"/>
</dbReference>
<dbReference type="FunFam" id="3.40.50.720:FF:000084">
    <property type="entry name" value="Short-chain dehydrogenase reductase"/>
    <property type="match status" value="1"/>
</dbReference>
<comment type="similarity">
    <text evidence="1">Belongs to the short-chain dehydrogenases/reductases (SDR) family.</text>
</comment>
<gene>
    <name evidence="2" type="ORF">Wenmar_03164</name>
</gene>
<dbReference type="PANTHER" id="PTHR42760">
    <property type="entry name" value="SHORT-CHAIN DEHYDROGENASES/REDUCTASES FAMILY MEMBER"/>
    <property type="match status" value="1"/>
</dbReference>
<dbReference type="OrthoDB" id="9780084at2"/>
<dbReference type="eggNOG" id="COG1028">
    <property type="taxonomic scope" value="Bacteria"/>
</dbReference>
<dbReference type="InterPro" id="IPR036291">
    <property type="entry name" value="NAD(P)-bd_dom_sf"/>
</dbReference>
<keyword evidence="3" id="KW-1185">Reference proteome</keyword>
<evidence type="ECO:0000313" key="2">
    <source>
        <dbReference type="EMBL" id="KIQ68325.1"/>
    </source>
</evidence>
<dbReference type="Gene3D" id="3.40.50.720">
    <property type="entry name" value="NAD(P)-binding Rossmann-like Domain"/>
    <property type="match status" value="1"/>
</dbReference>
<dbReference type="EMBL" id="AONG01000015">
    <property type="protein sequence ID" value="KIQ68325.1"/>
    <property type="molecule type" value="Genomic_DNA"/>
</dbReference>
<comment type="caution">
    <text evidence="2">The sequence shown here is derived from an EMBL/GenBank/DDBJ whole genome shotgun (WGS) entry which is preliminary data.</text>
</comment>
<dbReference type="Proteomes" id="UP000035100">
    <property type="component" value="Unassembled WGS sequence"/>
</dbReference>
<organism evidence="2 3">
    <name type="scientific">Wenxinia marina DSM 24838</name>
    <dbReference type="NCBI Taxonomy" id="1123501"/>
    <lineage>
        <taxon>Bacteria</taxon>
        <taxon>Pseudomonadati</taxon>
        <taxon>Pseudomonadota</taxon>
        <taxon>Alphaproteobacteria</taxon>
        <taxon>Rhodobacterales</taxon>
        <taxon>Roseobacteraceae</taxon>
        <taxon>Wenxinia</taxon>
    </lineage>
</organism>
<dbReference type="Pfam" id="PF13561">
    <property type="entry name" value="adh_short_C2"/>
    <property type="match status" value="1"/>
</dbReference>
<reference evidence="2 3" key="1">
    <citation type="submission" date="2013-01" db="EMBL/GenBank/DDBJ databases">
        <authorList>
            <person name="Fiebig A."/>
            <person name="Goeker M."/>
            <person name="Klenk H.-P.P."/>
        </authorList>
    </citation>
    <scope>NUCLEOTIDE SEQUENCE [LARGE SCALE GENOMIC DNA]</scope>
    <source>
        <strain evidence="2 3">DSM 24838</strain>
    </source>
</reference>
<dbReference type="EC" id="1.1.1.69" evidence="2"/>
<dbReference type="CDD" id="cd05233">
    <property type="entry name" value="SDR_c"/>
    <property type="match status" value="1"/>
</dbReference>
<dbReference type="InterPro" id="IPR002347">
    <property type="entry name" value="SDR_fam"/>
</dbReference>
<protein>
    <submittedName>
        <fullName evidence="2">Dehydrogenase</fullName>
        <ecNumber evidence="2">1.1.1.69</ecNumber>
    </submittedName>
</protein>
<name>A0A0D0NJ14_9RHOB</name>
<proteinExistence type="inferred from homology"/>
<keyword evidence="2" id="KW-0560">Oxidoreductase</keyword>